<dbReference type="Proteomes" id="UP000190541">
    <property type="component" value="Unassembled WGS sequence"/>
</dbReference>
<dbReference type="Gene3D" id="3.90.1340.10">
    <property type="entry name" value="Phage tail collar domain"/>
    <property type="match status" value="1"/>
</dbReference>
<feature type="signal peptide" evidence="2">
    <location>
        <begin position="1"/>
        <end position="28"/>
    </location>
</feature>
<dbReference type="AlphaFoldDB" id="A0A1T5AUI1"/>
<dbReference type="InterPro" id="IPR011083">
    <property type="entry name" value="Phage_tail_collar_dom"/>
</dbReference>
<dbReference type="RefSeq" id="WP_217698094.1">
    <property type="nucleotide sequence ID" value="NZ_FUYS01000002.1"/>
</dbReference>
<dbReference type="STRING" id="623280.SAMN05660226_01060"/>
<keyword evidence="5" id="KW-1185">Reference proteome</keyword>
<evidence type="ECO:0000259" key="3">
    <source>
        <dbReference type="Pfam" id="PF07484"/>
    </source>
</evidence>
<accession>A0A1T5AUI1</accession>
<dbReference type="EMBL" id="FUYS01000002">
    <property type="protein sequence ID" value="SKB38430.1"/>
    <property type="molecule type" value="Genomic_DNA"/>
</dbReference>
<sequence>MRLLVRKMVLSSLFVAVFCAATVPDVRAQDGFIGEIRMFAGTFAPRGWMFCDGSLLPISSYSVLYSILGTTYGGDGRTTFALPNLSGRVPMGAGQGVGLSHRVLGERGGQEIVSLTLNNLPAHSHSLPGIQVSSSPATEQVAGTNGANTLAAPTVTGRAVRAYNSGTPDVTLNSGGGNSGNTGAGHPIDNVQPYAVINFIICVEGYAPSRP</sequence>
<reference evidence="4 5" key="1">
    <citation type="submission" date="2017-02" db="EMBL/GenBank/DDBJ databases">
        <authorList>
            <person name="Peterson S.W."/>
        </authorList>
    </citation>
    <scope>NUCLEOTIDE SEQUENCE [LARGE SCALE GENOMIC DNA]</scope>
    <source>
        <strain evidence="4 5">DSM 22899</strain>
    </source>
</reference>
<organism evidence="4 5">
    <name type="scientific">Parapedobacter luteus</name>
    <dbReference type="NCBI Taxonomy" id="623280"/>
    <lineage>
        <taxon>Bacteria</taxon>
        <taxon>Pseudomonadati</taxon>
        <taxon>Bacteroidota</taxon>
        <taxon>Sphingobacteriia</taxon>
        <taxon>Sphingobacteriales</taxon>
        <taxon>Sphingobacteriaceae</taxon>
        <taxon>Parapedobacter</taxon>
    </lineage>
</organism>
<feature type="region of interest" description="Disordered" evidence="1">
    <location>
        <begin position="166"/>
        <end position="185"/>
    </location>
</feature>
<evidence type="ECO:0000256" key="2">
    <source>
        <dbReference type="SAM" id="SignalP"/>
    </source>
</evidence>
<gene>
    <name evidence="4" type="ORF">SAMN05660226_01060</name>
</gene>
<feature type="compositionally biased region" description="Gly residues" evidence="1">
    <location>
        <begin position="174"/>
        <end position="183"/>
    </location>
</feature>
<evidence type="ECO:0000313" key="5">
    <source>
        <dbReference type="Proteomes" id="UP000190541"/>
    </source>
</evidence>
<keyword evidence="2" id="KW-0732">Signal</keyword>
<dbReference type="Pfam" id="PF07484">
    <property type="entry name" value="Collar"/>
    <property type="match status" value="1"/>
</dbReference>
<dbReference type="InterPro" id="IPR037053">
    <property type="entry name" value="Phage_tail_collar_dom_sf"/>
</dbReference>
<evidence type="ECO:0000313" key="4">
    <source>
        <dbReference type="EMBL" id="SKB38430.1"/>
    </source>
</evidence>
<feature type="chain" id="PRO_5012142932" evidence="2">
    <location>
        <begin position="29"/>
        <end position="211"/>
    </location>
</feature>
<proteinExistence type="predicted"/>
<name>A0A1T5AUI1_9SPHI</name>
<dbReference type="SUPFAM" id="SSF88874">
    <property type="entry name" value="Receptor-binding domain of short tail fibre protein gp12"/>
    <property type="match status" value="1"/>
</dbReference>
<protein>
    <submittedName>
        <fullName evidence="4">Microcystin-dependent protein</fullName>
    </submittedName>
</protein>
<feature type="domain" description="Phage tail collar" evidence="3">
    <location>
        <begin position="34"/>
        <end position="90"/>
    </location>
</feature>
<evidence type="ECO:0000256" key="1">
    <source>
        <dbReference type="SAM" id="MobiDB-lite"/>
    </source>
</evidence>